<accession>A0A7Y9ZCS4</accession>
<feature type="compositionally biased region" description="Acidic residues" evidence="4">
    <location>
        <begin position="140"/>
        <end position="156"/>
    </location>
</feature>
<comment type="similarity">
    <text evidence="3">Belongs to the RbfA family.</text>
</comment>
<dbReference type="HAMAP" id="MF_00003">
    <property type="entry name" value="RbfA"/>
    <property type="match status" value="1"/>
</dbReference>
<sequence length="156" mass="16878">MADSPRALRIAGTIKKIVARALESEIKDPRLGFVTVTDVRVTGDLQQASVFYTVYGSEEDRANTAAALNSAKGRIRSMVGGELGIRLTPSIEFHLDAVPETAASLEKSLHEAAIRDAELAKMREGAQFAGEADPYRRPADEDDADDANEDDAEDED</sequence>
<dbReference type="SUPFAM" id="SSF89919">
    <property type="entry name" value="Ribosome-binding factor A, RbfA"/>
    <property type="match status" value="1"/>
</dbReference>
<keyword evidence="6" id="KW-1185">Reference proteome</keyword>
<evidence type="ECO:0000256" key="3">
    <source>
        <dbReference type="HAMAP-Rule" id="MF_00003"/>
    </source>
</evidence>
<reference evidence="5 6" key="1">
    <citation type="submission" date="2020-07" db="EMBL/GenBank/DDBJ databases">
        <title>Sequencing the genomes of 1000 actinobacteria strains.</title>
        <authorList>
            <person name="Klenk H.-P."/>
        </authorList>
    </citation>
    <scope>NUCLEOTIDE SEQUENCE [LARGE SCALE GENOMIC DNA]</scope>
    <source>
        <strain evidence="5 6">DSM 19970</strain>
    </source>
</reference>
<dbReference type="PANTHER" id="PTHR33515">
    <property type="entry name" value="RIBOSOME-BINDING FACTOR A, CHLOROPLASTIC-RELATED"/>
    <property type="match status" value="1"/>
</dbReference>
<evidence type="ECO:0000256" key="2">
    <source>
        <dbReference type="ARBA" id="ARBA00022517"/>
    </source>
</evidence>
<dbReference type="InterPro" id="IPR015946">
    <property type="entry name" value="KH_dom-like_a/b"/>
</dbReference>
<feature type="region of interest" description="Disordered" evidence="4">
    <location>
        <begin position="125"/>
        <end position="156"/>
    </location>
</feature>
<evidence type="ECO:0000313" key="5">
    <source>
        <dbReference type="EMBL" id="NYI41828.1"/>
    </source>
</evidence>
<evidence type="ECO:0000256" key="4">
    <source>
        <dbReference type="SAM" id="MobiDB-lite"/>
    </source>
</evidence>
<dbReference type="GO" id="GO:0043024">
    <property type="term" value="F:ribosomal small subunit binding"/>
    <property type="evidence" value="ECO:0007669"/>
    <property type="project" value="TreeGrafter"/>
</dbReference>
<organism evidence="5 6">
    <name type="scientific">Demequina lutea</name>
    <dbReference type="NCBI Taxonomy" id="431489"/>
    <lineage>
        <taxon>Bacteria</taxon>
        <taxon>Bacillati</taxon>
        <taxon>Actinomycetota</taxon>
        <taxon>Actinomycetes</taxon>
        <taxon>Micrococcales</taxon>
        <taxon>Demequinaceae</taxon>
        <taxon>Demequina</taxon>
    </lineage>
</organism>
<dbReference type="PANTHER" id="PTHR33515:SF1">
    <property type="entry name" value="RIBOSOME-BINDING FACTOR A, CHLOROPLASTIC-RELATED"/>
    <property type="match status" value="1"/>
</dbReference>
<dbReference type="InterPro" id="IPR000238">
    <property type="entry name" value="RbfA"/>
</dbReference>
<comment type="function">
    <text evidence="3">One of several proteins that assist in the late maturation steps of the functional core of the 30S ribosomal subunit. Associates with free 30S ribosomal subunits (but not with 30S subunits that are part of 70S ribosomes or polysomes). Required for efficient processing of 16S rRNA. May interact with the 5'-terminal helix region of 16S rRNA.</text>
</comment>
<dbReference type="InterPro" id="IPR020053">
    <property type="entry name" value="Ribosome-bd_factorA_CS"/>
</dbReference>
<dbReference type="GO" id="GO:0005829">
    <property type="term" value="C:cytosol"/>
    <property type="evidence" value="ECO:0007669"/>
    <property type="project" value="TreeGrafter"/>
</dbReference>
<dbReference type="EMBL" id="JACBZO010000001">
    <property type="protein sequence ID" value="NYI41828.1"/>
    <property type="molecule type" value="Genomic_DNA"/>
</dbReference>
<dbReference type="Gene3D" id="3.30.300.20">
    <property type="match status" value="1"/>
</dbReference>
<protein>
    <recommendedName>
        <fullName evidence="3">Ribosome-binding factor A</fullName>
    </recommendedName>
</protein>
<dbReference type="PROSITE" id="PS01319">
    <property type="entry name" value="RBFA"/>
    <property type="match status" value="1"/>
</dbReference>
<dbReference type="GO" id="GO:0030490">
    <property type="term" value="P:maturation of SSU-rRNA"/>
    <property type="evidence" value="ECO:0007669"/>
    <property type="project" value="UniProtKB-UniRule"/>
</dbReference>
<dbReference type="InterPro" id="IPR023799">
    <property type="entry name" value="RbfA_dom_sf"/>
</dbReference>
<proteinExistence type="inferred from homology"/>
<comment type="subunit">
    <text evidence="3">Monomer. Binds 30S ribosomal subunits, but not 50S ribosomal subunits or 70S ribosomes.</text>
</comment>
<dbReference type="AlphaFoldDB" id="A0A7Y9ZCS4"/>
<dbReference type="Proteomes" id="UP000547973">
    <property type="component" value="Unassembled WGS sequence"/>
</dbReference>
<dbReference type="Pfam" id="PF02033">
    <property type="entry name" value="RBFA"/>
    <property type="match status" value="1"/>
</dbReference>
<evidence type="ECO:0000256" key="1">
    <source>
        <dbReference type="ARBA" id="ARBA00022490"/>
    </source>
</evidence>
<gene>
    <name evidence="3" type="primary">rbfA</name>
    <name evidence="5" type="ORF">BKA03_001947</name>
</gene>
<dbReference type="RefSeq" id="WP_062075787.1">
    <property type="nucleotide sequence ID" value="NZ_BBRC01000013.1"/>
</dbReference>
<dbReference type="OrthoDB" id="307788at2"/>
<comment type="caution">
    <text evidence="5">The sequence shown here is derived from an EMBL/GenBank/DDBJ whole genome shotgun (WGS) entry which is preliminary data.</text>
</comment>
<dbReference type="NCBIfam" id="TIGR00082">
    <property type="entry name" value="rbfA"/>
    <property type="match status" value="1"/>
</dbReference>
<name>A0A7Y9ZCS4_9MICO</name>
<evidence type="ECO:0000313" key="6">
    <source>
        <dbReference type="Proteomes" id="UP000547973"/>
    </source>
</evidence>
<keyword evidence="1 3" id="KW-0963">Cytoplasm</keyword>
<keyword evidence="2 3" id="KW-0690">Ribosome biogenesis</keyword>
<comment type="subcellular location">
    <subcellularLocation>
        <location evidence="3">Cytoplasm</location>
    </subcellularLocation>
</comment>